<dbReference type="Pfam" id="PF00583">
    <property type="entry name" value="Acetyltransf_1"/>
    <property type="match status" value="1"/>
</dbReference>
<dbReference type="InterPro" id="IPR016181">
    <property type="entry name" value="Acyl_CoA_acyltransferase"/>
</dbReference>
<dbReference type="PANTHER" id="PTHR39173:SF1">
    <property type="entry name" value="ACETYLTRANSFERASE"/>
    <property type="match status" value="1"/>
</dbReference>
<dbReference type="Gene3D" id="3.40.630.30">
    <property type="match status" value="1"/>
</dbReference>
<dbReference type="SUPFAM" id="SSF55729">
    <property type="entry name" value="Acyl-CoA N-acyltransferases (Nat)"/>
    <property type="match status" value="1"/>
</dbReference>
<reference evidence="3" key="1">
    <citation type="submission" date="2007-10" db="EMBL/GenBank/DDBJ databases">
        <title>Complete genome of Alkaliphilus oremlandii OhILAs.</title>
        <authorList>
            <person name="Copeland A."/>
            <person name="Lucas S."/>
            <person name="Lapidus A."/>
            <person name="Barry K."/>
            <person name="Detter J.C."/>
            <person name="Glavina del Rio T."/>
            <person name="Hammon N."/>
            <person name="Israni S."/>
            <person name="Dalin E."/>
            <person name="Tice H."/>
            <person name="Pitluck S."/>
            <person name="Chain P."/>
            <person name="Malfatti S."/>
            <person name="Shin M."/>
            <person name="Vergez L."/>
            <person name="Schmutz J."/>
            <person name="Larimer F."/>
            <person name="Land M."/>
            <person name="Hauser L."/>
            <person name="Kyrpides N."/>
            <person name="Mikhailova N."/>
            <person name="Stolz J.F."/>
            <person name="Dawson A."/>
            <person name="Fisher E."/>
            <person name="Crable B."/>
            <person name="Perera E."/>
            <person name="Lisak J."/>
            <person name="Ranganathan M."/>
            <person name="Basu P."/>
            <person name="Richardson P."/>
        </authorList>
    </citation>
    <scope>NUCLEOTIDE SEQUENCE [LARGE SCALE GENOMIC DNA]</scope>
    <source>
        <strain evidence="3">OhILAs</strain>
    </source>
</reference>
<dbReference type="PROSITE" id="PS51186">
    <property type="entry name" value="GNAT"/>
    <property type="match status" value="1"/>
</dbReference>
<dbReference type="Proteomes" id="UP000000269">
    <property type="component" value="Chromosome"/>
</dbReference>
<dbReference type="RefSeq" id="WP_012158000.1">
    <property type="nucleotide sequence ID" value="NC_009922.1"/>
</dbReference>
<evidence type="ECO:0000259" key="1">
    <source>
        <dbReference type="PROSITE" id="PS51186"/>
    </source>
</evidence>
<dbReference type="CDD" id="cd04301">
    <property type="entry name" value="NAT_SF"/>
    <property type="match status" value="1"/>
</dbReference>
<dbReference type="InterPro" id="IPR000182">
    <property type="entry name" value="GNAT_dom"/>
</dbReference>
<dbReference type="eggNOG" id="COG3981">
    <property type="taxonomic scope" value="Bacteria"/>
</dbReference>
<proteinExistence type="predicted"/>
<dbReference type="AlphaFoldDB" id="A8MFP6"/>
<organism evidence="2 3">
    <name type="scientific">Alkaliphilus oremlandii (strain OhILAs)</name>
    <name type="common">Clostridium oremlandii (strain OhILAs)</name>
    <dbReference type="NCBI Taxonomy" id="350688"/>
    <lineage>
        <taxon>Bacteria</taxon>
        <taxon>Bacillati</taxon>
        <taxon>Bacillota</taxon>
        <taxon>Clostridia</taxon>
        <taxon>Peptostreptococcales</taxon>
        <taxon>Natronincolaceae</taxon>
        <taxon>Alkaliphilus</taxon>
    </lineage>
</organism>
<name>A8MFP6_ALKOO</name>
<feature type="domain" description="N-acetyltransferase" evidence="1">
    <location>
        <begin position="15"/>
        <end position="173"/>
    </location>
</feature>
<dbReference type="GO" id="GO:0016747">
    <property type="term" value="F:acyltransferase activity, transferring groups other than amino-acyl groups"/>
    <property type="evidence" value="ECO:0007669"/>
    <property type="project" value="InterPro"/>
</dbReference>
<dbReference type="OrthoDB" id="9797989at2"/>
<gene>
    <name evidence="2" type="ordered locus">Clos_0118</name>
</gene>
<evidence type="ECO:0000313" key="2">
    <source>
        <dbReference type="EMBL" id="ABW17685.1"/>
    </source>
</evidence>
<keyword evidence="2" id="KW-0808">Transferase</keyword>
<dbReference type="EMBL" id="CP000853">
    <property type="protein sequence ID" value="ABW17685.1"/>
    <property type="molecule type" value="Genomic_DNA"/>
</dbReference>
<protein>
    <submittedName>
        <fullName evidence="2">GCN5-related N-acetyltransferase</fullName>
    </submittedName>
</protein>
<dbReference type="PANTHER" id="PTHR39173">
    <property type="entry name" value="ACETYLTRANSFERASE"/>
    <property type="match status" value="1"/>
</dbReference>
<accession>A8MFP6</accession>
<dbReference type="STRING" id="350688.Clos_0118"/>
<sequence>MDKCILIKPNLCYESDIQDFRKEMLDVNSSMDGAGPLKRMDSIKEWLEFNRRCENKETVPKNWVTCEQYIYVREADNKIVGMIQFRHYFNEFLEKYGGHIGYSVRPDERRKGYATMMLAECLGICKAYGLKKVLITCIKGNEGSKRTVLANGGVYEGTIYCEPDDVYLERYWIALD</sequence>
<keyword evidence="3" id="KW-1185">Reference proteome</keyword>
<evidence type="ECO:0000313" key="3">
    <source>
        <dbReference type="Proteomes" id="UP000000269"/>
    </source>
</evidence>
<dbReference type="HOGENOM" id="CLU_113231_1_0_9"/>
<dbReference type="KEGG" id="aoe:Clos_0118"/>